<gene>
    <name evidence="2" type="ORF">EV210_101197</name>
</gene>
<name>A0A4R1Q2F2_9FIRM</name>
<dbReference type="RefSeq" id="WP_132074176.1">
    <property type="nucleotide sequence ID" value="NZ_SLUI01000001.1"/>
</dbReference>
<evidence type="ECO:0000259" key="1">
    <source>
        <dbReference type="Pfam" id="PF04542"/>
    </source>
</evidence>
<proteinExistence type="predicted"/>
<dbReference type="InterPro" id="IPR007627">
    <property type="entry name" value="RNA_pol_sigma70_r2"/>
</dbReference>
<dbReference type="GO" id="GO:0006352">
    <property type="term" value="P:DNA-templated transcription initiation"/>
    <property type="evidence" value="ECO:0007669"/>
    <property type="project" value="InterPro"/>
</dbReference>
<dbReference type="SUPFAM" id="SSF88946">
    <property type="entry name" value="Sigma2 domain of RNA polymerase sigma factors"/>
    <property type="match status" value="1"/>
</dbReference>
<dbReference type="InterPro" id="IPR013325">
    <property type="entry name" value="RNA_pol_sigma_r2"/>
</dbReference>
<feature type="domain" description="RNA polymerase sigma-70 region 2" evidence="1">
    <location>
        <begin position="32"/>
        <end position="79"/>
    </location>
</feature>
<evidence type="ECO:0000313" key="3">
    <source>
        <dbReference type="Proteomes" id="UP000295063"/>
    </source>
</evidence>
<reference evidence="2 3" key="1">
    <citation type="submission" date="2019-03" db="EMBL/GenBank/DDBJ databases">
        <title>Genomic Encyclopedia of Type Strains, Phase IV (KMG-IV): sequencing the most valuable type-strain genomes for metagenomic binning, comparative biology and taxonomic classification.</title>
        <authorList>
            <person name="Goeker M."/>
        </authorList>
    </citation>
    <scope>NUCLEOTIDE SEQUENCE [LARGE SCALE GENOMIC DNA]</scope>
    <source>
        <strain evidence="2 3">DSM 15969</strain>
    </source>
</reference>
<protein>
    <submittedName>
        <fullName evidence="2">RNA polymerase primary sigma factor/RNA polymerase sporulation-specific sigma factor</fullName>
    </submittedName>
</protein>
<dbReference type="AlphaFoldDB" id="A0A4R1Q2F2"/>
<dbReference type="PANTHER" id="PTHR30603">
    <property type="entry name" value="RNA POLYMERASE SIGMA FACTOR RPO"/>
    <property type="match status" value="1"/>
</dbReference>
<sequence length="228" mass="26147">MNDAITVERLVTDNIKLPVYIVTKNFFTQLNHFEFDELVAVGNVGLVKAAKGFDASKGFKFSTYASLTICGEIKHFVRNSTDLITFARPSKELYKAICKKGLDKLEVTEIAKKMKVSVKKVKRAFEYSRLRYTSSLNEVVYDSGDGEPVTLGDCVKSYEDFESPVMYREIFELLDGHERIVFTGLYIESATQATIIKRLGRSWRVYEKVSQQVNEKLKRYFLESRLIS</sequence>
<dbReference type="GO" id="GO:0003700">
    <property type="term" value="F:DNA-binding transcription factor activity"/>
    <property type="evidence" value="ECO:0007669"/>
    <property type="project" value="InterPro"/>
</dbReference>
<evidence type="ECO:0000313" key="2">
    <source>
        <dbReference type="EMBL" id="TCL39997.1"/>
    </source>
</evidence>
<organism evidence="2 3">
    <name type="scientific">Anaerospora hongkongensis</name>
    <dbReference type="NCBI Taxonomy" id="244830"/>
    <lineage>
        <taxon>Bacteria</taxon>
        <taxon>Bacillati</taxon>
        <taxon>Bacillota</taxon>
        <taxon>Negativicutes</taxon>
        <taxon>Selenomonadales</taxon>
        <taxon>Sporomusaceae</taxon>
        <taxon>Anaerospora</taxon>
    </lineage>
</organism>
<keyword evidence="3" id="KW-1185">Reference proteome</keyword>
<dbReference type="PANTHER" id="PTHR30603:SF17">
    <property type="entry name" value="RNA POLYMERASE SIGMA-G FACTOR"/>
    <property type="match status" value="1"/>
</dbReference>
<dbReference type="InterPro" id="IPR050239">
    <property type="entry name" value="Sigma-70_RNA_pol_init_factors"/>
</dbReference>
<dbReference type="Gene3D" id="1.20.140.160">
    <property type="match status" value="1"/>
</dbReference>
<dbReference type="Gene3D" id="1.10.1740.10">
    <property type="match status" value="1"/>
</dbReference>
<dbReference type="OrthoDB" id="9809557at2"/>
<dbReference type="Proteomes" id="UP000295063">
    <property type="component" value="Unassembled WGS sequence"/>
</dbReference>
<comment type="caution">
    <text evidence="2">The sequence shown here is derived from an EMBL/GenBank/DDBJ whole genome shotgun (WGS) entry which is preliminary data.</text>
</comment>
<dbReference type="Pfam" id="PF04542">
    <property type="entry name" value="Sigma70_r2"/>
    <property type="match status" value="1"/>
</dbReference>
<accession>A0A4R1Q2F2</accession>
<dbReference type="EMBL" id="SLUI01000001">
    <property type="protein sequence ID" value="TCL39997.1"/>
    <property type="molecule type" value="Genomic_DNA"/>
</dbReference>